<gene>
    <name evidence="1" type="ORF">H8L47_29065</name>
</gene>
<dbReference type="RefSeq" id="WP_222616727.1">
    <property type="nucleotide sequence ID" value="NZ_JACOFX010000049.1"/>
</dbReference>
<reference evidence="1 2" key="1">
    <citation type="submission" date="2020-08" db="EMBL/GenBank/DDBJ databases">
        <title>Novel species isolated from subtropical streams in China.</title>
        <authorList>
            <person name="Lu H."/>
        </authorList>
    </citation>
    <scope>NUCLEOTIDE SEQUENCE [LARGE SCALE GENOMIC DNA]</scope>
    <source>
        <strain evidence="1 2">NL8W</strain>
    </source>
</reference>
<name>A0ABR6ZJ24_9BURK</name>
<comment type="caution">
    <text evidence="1">The sequence shown here is derived from an EMBL/GenBank/DDBJ whole genome shotgun (WGS) entry which is preliminary data.</text>
</comment>
<organism evidence="1 2">
    <name type="scientific">Undibacterium umbellatum</name>
    <dbReference type="NCBI Taxonomy" id="2762300"/>
    <lineage>
        <taxon>Bacteria</taxon>
        <taxon>Pseudomonadati</taxon>
        <taxon>Pseudomonadota</taxon>
        <taxon>Betaproteobacteria</taxon>
        <taxon>Burkholderiales</taxon>
        <taxon>Oxalobacteraceae</taxon>
        <taxon>Undibacterium</taxon>
    </lineage>
</organism>
<accession>A0ABR6ZJ24</accession>
<sequence>MALSQENWQPRQDNMTAPNESSLATLVMRLRAATGISVLESKAVLEPLSEQHRLLYVERFERGAPWFYASLLFDPIEVDPEYSDLIEAIRLEARNKLDAGELGDAQRGRTARMWGWMKQELKARHNITWRTPWEMSPWIALD</sequence>
<evidence type="ECO:0000313" key="1">
    <source>
        <dbReference type="EMBL" id="MBC3911621.1"/>
    </source>
</evidence>
<dbReference type="Proteomes" id="UP000646911">
    <property type="component" value="Unassembled WGS sequence"/>
</dbReference>
<keyword evidence="2" id="KW-1185">Reference proteome</keyword>
<evidence type="ECO:0000313" key="2">
    <source>
        <dbReference type="Proteomes" id="UP000646911"/>
    </source>
</evidence>
<dbReference type="EMBL" id="JACOFX010000049">
    <property type="protein sequence ID" value="MBC3911621.1"/>
    <property type="molecule type" value="Genomic_DNA"/>
</dbReference>
<proteinExistence type="predicted"/>
<protein>
    <submittedName>
        <fullName evidence="1">Uncharacterized protein</fullName>
    </submittedName>
</protein>